<comment type="caution">
    <text evidence="1">The sequence shown here is derived from an EMBL/GenBank/DDBJ whole genome shotgun (WGS) entry which is preliminary data.</text>
</comment>
<protein>
    <submittedName>
        <fullName evidence="1">Enamine deaminase RidA (YjgF/YER057c/UK114 family)</fullName>
    </submittedName>
</protein>
<dbReference type="SUPFAM" id="SSF55298">
    <property type="entry name" value="YjgF-like"/>
    <property type="match status" value="1"/>
</dbReference>
<dbReference type="Pfam" id="PF01042">
    <property type="entry name" value="Ribonuc_L-PSP"/>
    <property type="match status" value="1"/>
</dbReference>
<evidence type="ECO:0000313" key="2">
    <source>
        <dbReference type="Proteomes" id="UP000295375"/>
    </source>
</evidence>
<dbReference type="OrthoDB" id="6899345at2"/>
<proteinExistence type="predicted"/>
<dbReference type="Proteomes" id="UP000295375">
    <property type="component" value="Unassembled WGS sequence"/>
</dbReference>
<sequence>MPIKRLGTTVRWSDAVIHNGTVYCVEVAENTDSDLPQQTQQVLTQLESTLKNAGSDKTRLLSVTIFLKDIKQIGEFNAIWDRWVPTGTAPSRACVQAVMADPGYLVELQVTAATD</sequence>
<keyword evidence="2" id="KW-1185">Reference proteome</keyword>
<dbReference type="AlphaFoldDB" id="A0A4R6US87"/>
<dbReference type="InterPro" id="IPR035959">
    <property type="entry name" value="RutC-like_sf"/>
</dbReference>
<dbReference type="CDD" id="cd06150">
    <property type="entry name" value="YjgF_YER057c_UK114_like_2"/>
    <property type="match status" value="1"/>
</dbReference>
<dbReference type="EMBL" id="SNYM01000006">
    <property type="protein sequence ID" value="TDQ48639.1"/>
    <property type="molecule type" value="Genomic_DNA"/>
</dbReference>
<dbReference type="PANTHER" id="PTHR47328">
    <property type="match status" value="1"/>
</dbReference>
<dbReference type="InterPro" id="IPR035709">
    <property type="entry name" value="YoaB-like"/>
</dbReference>
<name>A0A4R6US87_9GAMM</name>
<evidence type="ECO:0000313" key="1">
    <source>
        <dbReference type="EMBL" id="TDQ48639.1"/>
    </source>
</evidence>
<accession>A0A4R6US87</accession>
<dbReference type="PANTHER" id="PTHR47328:SF1">
    <property type="entry name" value="RUTC FAMILY PROTEIN YOAB"/>
    <property type="match status" value="1"/>
</dbReference>
<dbReference type="InterPro" id="IPR006175">
    <property type="entry name" value="YjgF/YER057c/UK114"/>
</dbReference>
<gene>
    <name evidence="1" type="ORF">EV696_10679</name>
</gene>
<dbReference type="Gene3D" id="3.30.1330.40">
    <property type="entry name" value="RutC-like"/>
    <property type="match status" value="1"/>
</dbReference>
<reference evidence="1 2" key="1">
    <citation type="submission" date="2019-03" db="EMBL/GenBank/DDBJ databases">
        <title>Genomic Encyclopedia of Type Strains, Phase IV (KMG-IV): sequencing the most valuable type-strain genomes for metagenomic binning, comparative biology and taxonomic classification.</title>
        <authorList>
            <person name="Goeker M."/>
        </authorList>
    </citation>
    <scope>NUCLEOTIDE SEQUENCE [LARGE SCALE GENOMIC DNA]</scope>
    <source>
        <strain evidence="1 2">DSM 103792</strain>
    </source>
</reference>
<organism evidence="1 2">
    <name type="scientific">Permianibacter aggregans</name>
    <dbReference type="NCBI Taxonomy" id="1510150"/>
    <lineage>
        <taxon>Bacteria</taxon>
        <taxon>Pseudomonadati</taxon>
        <taxon>Pseudomonadota</taxon>
        <taxon>Gammaproteobacteria</taxon>
        <taxon>Pseudomonadales</taxon>
        <taxon>Pseudomonadaceae</taxon>
        <taxon>Permianibacter</taxon>
    </lineage>
</organism>
<dbReference type="RefSeq" id="WP_133589782.1">
    <property type="nucleotide sequence ID" value="NZ_CP037953.1"/>
</dbReference>